<reference evidence="6 7" key="1">
    <citation type="journal article" date="2013" name="Curr. Biol.">
        <title>The Genome of the Foraminiferan Reticulomyxa filosa.</title>
        <authorList>
            <person name="Glockner G."/>
            <person name="Hulsmann N."/>
            <person name="Schleicher M."/>
            <person name="Noegel A.A."/>
            <person name="Eichinger L."/>
            <person name="Gallinger C."/>
            <person name="Pawlowski J."/>
            <person name="Sierra R."/>
            <person name="Euteneuer U."/>
            <person name="Pillet L."/>
            <person name="Moustafa A."/>
            <person name="Platzer M."/>
            <person name="Groth M."/>
            <person name="Szafranski K."/>
            <person name="Schliwa M."/>
        </authorList>
    </citation>
    <scope>NUCLEOTIDE SEQUENCE [LARGE SCALE GENOMIC DNA]</scope>
</reference>
<comment type="similarity">
    <text evidence="1">Belongs to the universal ribosomal protein uL4 family.</text>
</comment>
<feature type="region of interest" description="Disordered" evidence="5">
    <location>
        <begin position="1"/>
        <end position="22"/>
    </location>
</feature>
<dbReference type="InterPro" id="IPR002136">
    <property type="entry name" value="Ribosomal_uL4"/>
</dbReference>
<keyword evidence="2 6" id="KW-0689">Ribosomal protein</keyword>
<dbReference type="PANTHER" id="PTHR10746">
    <property type="entry name" value="50S RIBOSOMAL PROTEIN L4"/>
    <property type="match status" value="1"/>
</dbReference>
<gene>
    <name evidence="6" type="ORF">RFI_26509</name>
</gene>
<evidence type="ECO:0000313" key="6">
    <source>
        <dbReference type="EMBL" id="ETO10867.1"/>
    </source>
</evidence>
<dbReference type="Gene3D" id="3.40.1370.10">
    <property type="match status" value="1"/>
</dbReference>
<dbReference type="InterPro" id="IPR023574">
    <property type="entry name" value="Ribosomal_uL4_dom_sf"/>
</dbReference>
<protein>
    <recommendedName>
        <fullName evidence="4">Large ribosomal subunit protein uL4m</fullName>
    </recommendedName>
</protein>
<dbReference type="GO" id="GO:1990904">
    <property type="term" value="C:ribonucleoprotein complex"/>
    <property type="evidence" value="ECO:0007669"/>
    <property type="project" value="UniProtKB-KW"/>
</dbReference>
<dbReference type="GO" id="GO:0005840">
    <property type="term" value="C:ribosome"/>
    <property type="evidence" value="ECO:0007669"/>
    <property type="project" value="UniProtKB-KW"/>
</dbReference>
<dbReference type="GO" id="GO:0003735">
    <property type="term" value="F:structural constituent of ribosome"/>
    <property type="evidence" value="ECO:0007669"/>
    <property type="project" value="InterPro"/>
</dbReference>
<evidence type="ECO:0000313" key="7">
    <source>
        <dbReference type="Proteomes" id="UP000023152"/>
    </source>
</evidence>
<dbReference type="EMBL" id="ASPP01023044">
    <property type="protein sequence ID" value="ETO10867.1"/>
    <property type="molecule type" value="Genomic_DNA"/>
</dbReference>
<dbReference type="AlphaFoldDB" id="X6MBR8"/>
<dbReference type="GO" id="GO:0006412">
    <property type="term" value="P:translation"/>
    <property type="evidence" value="ECO:0007669"/>
    <property type="project" value="InterPro"/>
</dbReference>
<dbReference type="SUPFAM" id="SSF52166">
    <property type="entry name" value="Ribosomal protein L4"/>
    <property type="match status" value="1"/>
</dbReference>
<dbReference type="Pfam" id="PF00573">
    <property type="entry name" value="Ribosomal_L4"/>
    <property type="match status" value="1"/>
</dbReference>
<evidence type="ECO:0000256" key="4">
    <source>
        <dbReference type="ARBA" id="ARBA00040565"/>
    </source>
</evidence>
<keyword evidence="7" id="KW-1185">Reference proteome</keyword>
<evidence type="ECO:0000256" key="3">
    <source>
        <dbReference type="ARBA" id="ARBA00023274"/>
    </source>
</evidence>
<name>X6MBR8_RETFI</name>
<evidence type="ECO:0000256" key="1">
    <source>
        <dbReference type="ARBA" id="ARBA00010528"/>
    </source>
</evidence>
<accession>X6MBR8</accession>
<evidence type="ECO:0000256" key="2">
    <source>
        <dbReference type="ARBA" id="ARBA00022980"/>
    </source>
</evidence>
<dbReference type="PANTHER" id="PTHR10746:SF6">
    <property type="entry name" value="LARGE RIBOSOMAL SUBUNIT PROTEIN UL4M"/>
    <property type="match status" value="1"/>
</dbReference>
<dbReference type="Proteomes" id="UP000023152">
    <property type="component" value="Unassembled WGS sequence"/>
</dbReference>
<dbReference type="OrthoDB" id="275876at2759"/>
<evidence type="ECO:0000256" key="5">
    <source>
        <dbReference type="SAM" id="MobiDB-lite"/>
    </source>
</evidence>
<organism evidence="6 7">
    <name type="scientific">Reticulomyxa filosa</name>
    <dbReference type="NCBI Taxonomy" id="46433"/>
    <lineage>
        <taxon>Eukaryota</taxon>
        <taxon>Sar</taxon>
        <taxon>Rhizaria</taxon>
        <taxon>Retaria</taxon>
        <taxon>Foraminifera</taxon>
        <taxon>Monothalamids</taxon>
        <taxon>Reticulomyxidae</taxon>
        <taxon>Reticulomyxa</taxon>
    </lineage>
</organism>
<keyword evidence="3" id="KW-0687">Ribonucleoprotein</keyword>
<dbReference type="InterPro" id="IPR013005">
    <property type="entry name" value="Ribosomal_uL4-like"/>
</dbReference>
<proteinExistence type="inferred from homology"/>
<sequence>MCDGRAPQFTKGGKAHAKRPKDWSTQLPRKIYQLGLKIALTARYREGDFFIWEDLRLPRLRVPRDVFRALFLILKKKKKKRGGIHCLQFAPYTNWSDVDKHVELQNLVPVEMLDWNESTKLYQDVARTRQMLKNWGWLKPYIQEKVNDKQTHSIIAEAKRSGNIVDMLEAMPISQFGWEFLKEEDELEDVVIPSVLIIHHGYVDPEFDENLKRVKGVDLVSTDELLDVKPVMGMAVTKLLKYKKIVITVEALRQIEDIVTIEREVEKWNYFADLNKLEQDENLPDAFPEDIYGPQGHENEGTILANEEKKLKMKSM</sequence>
<comment type="caution">
    <text evidence="6">The sequence shown here is derived from an EMBL/GenBank/DDBJ whole genome shotgun (WGS) entry which is preliminary data.</text>
</comment>